<evidence type="ECO:0000256" key="3">
    <source>
        <dbReference type="ARBA" id="ARBA00022450"/>
    </source>
</evidence>
<dbReference type="PROSITE" id="PS50075">
    <property type="entry name" value="CARRIER"/>
    <property type="match status" value="1"/>
</dbReference>
<comment type="pathway">
    <text evidence="2">Siderophore biosynthesis.</text>
</comment>
<dbReference type="NCBIfam" id="TIGR01733">
    <property type="entry name" value="AA-adenyl-dom"/>
    <property type="match status" value="1"/>
</dbReference>
<dbReference type="RefSeq" id="WP_307356753.1">
    <property type="nucleotide sequence ID" value="NZ_BAAACJ010000038.1"/>
</dbReference>
<keyword evidence="3" id="KW-0596">Phosphopantetheine</keyword>
<dbReference type="CDD" id="cd19535">
    <property type="entry name" value="Cyc_NRPS"/>
    <property type="match status" value="1"/>
</dbReference>
<keyword evidence="9" id="KW-1185">Reference proteome</keyword>
<dbReference type="PANTHER" id="PTHR45527:SF10">
    <property type="entry name" value="PYOCHELIN SYNTHASE PCHF"/>
    <property type="match status" value="1"/>
</dbReference>
<evidence type="ECO:0000256" key="2">
    <source>
        <dbReference type="ARBA" id="ARBA00004924"/>
    </source>
</evidence>
<dbReference type="Gene3D" id="3.40.50.1820">
    <property type="entry name" value="alpha/beta hydrolase"/>
    <property type="match status" value="1"/>
</dbReference>
<dbReference type="PROSITE" id="PS00012">
    <property type="entry name" value="PHOSPHOPANTETHEINE"/>
    <property type="match status" value="1"/>
</dbReference>
<sequence>MKVSNLIKTYSQMGIRLWSDNEKNLHYSAVPGIMNDKIKAEMKKYKTELLEWLDQAKIKEIQHDEKTRYNKFPLTDIQSSYLVGMTNAYEYGGTDCHIYLEIPLKNMKYNQLLVAWKSIVSRHDMLRTIIRSDGYQQVYKHLDYSPNILRYNVDKRENFQDIVIKVRNDMSKRIFQANQWPMFELAITEQKEEAMLHFSISMLIADSISIGIILRELLECYQGNTLSQLDITYRDVVMYNEKRKNDPDITQKYDIDKKYWLSKITQMPLSPKLPKNNISNTSEDIEFLHKRTVINQAIWDDVKEYAKQNQLTETCVLLTLYTDVLALWSKNQDFSISLTKMERNKSNDQVDKIVGDFTSIEILSVYKNDGNSFIERARNIQKRLWEDLEHGTYTGIEVLRELSKVQGTNVIIPYVFTSTLGINNLHNDNIDIFYRASQTPQVFVDCQIRACKDGLEICWDIRKNVFVADIAEQLFETYIEMIYGLSENKTLWNKPQYLDIPSKMREIRRIVNNTKIHYNHKSLIDDFLKNVKKAPQNTAVIFMDHSYSYQKLYDEAYRYKIALEKRNFCNGDLVGIIMKKSFEQIAAILGTLLAGGVYVPIYREQPKNRMDKILEQARIRYVIVDNDFQETFKNQELTILTVSMLSEIINIEVPDEKNIDYNKPAYIIFTSGSTGTPKGVIISHKSAMNTIDDINHRFHVTSKDMAIGISNISFDLSVYDIFGMLSAGGCLLIPTEKQNIDEIGMLIKKYPVTIWNTVPALMQQLISYLNTFNKKEDFYLRIALLSGDWIPVELYNKLKNLINDIRVISLGGATEASIWSIYHEIQEEDTTYKSIPYGKPLANQTFHVYNSRLHKVPDWTEGELYIGGTGLAEAYLNEPELTKNKFLIHPVTKERIYKTGDIGRYRPDGVIEFLGREDSQVKIHGNRIELNEIEAVMQQNKLIENAAVIVKGYIPQEYQLHGFAVPAHKGKKEIYKEEAENLQSKLLKFTNMLTKDIDEEQFQYYMKSAEDMALLQILEFLRENGIFNIPDKVYNYPEICKKINARPEYFKLIKRWLNALYTAGYIDCINQENLSYCGKNISINKKLEQAQKVLESDYIEKMGCKISQSYFEESVKNIKLVIDGTKKAQEILFPKASTETAFRVYHDNIFSEIMNHTIVQGILYIVDRSLKNHPEHTLRILEIGAGTGGTSDEILPHLNGKNVEYYFTDVSTFFLNKAKEKYAKYPWIHYKIFDINKDYKLQNINAGSMDIILCANVLHVAVNGYEAFDTLKAITVPNGYLCIIDAIKELNSLLTSMGFLYRVDATDERSEKEEIFFQLNHWYRNFKYGQAELLFEYPKPNHFLSCCHQKVFIARFNEDRITVSDSDVKKYLKDRLPYYMIPKEISMLLELPKTDNGKIDKKRLKKIAEIQNHTVLSKENIPQGKLEQGIVNIWQKVLNLEKPIGRHDNFFEIGGDSLLLAQTVGEMKNSIKETKNIEWETLMRLMLQNNTIYKFATAIADFKHTSSNDFVFMTELNDSYTSNNTVVLFSDGTGRLTIYNDLLELMKQKNTQKRIIGFSFTDYEKYTILQDKMAIQTIALQCANKLESMNLTGLLELTGHCFGGAIALETARILKQRGIKQVKVILIDSKKFVSQIYSKLLFERGFAFIVGANLTSCGHSISTDILYKVIKDYGVSITDDQLLEGLNNILGEKNPYIDLIHLTENERLNKIYDTLKNNTLPLVDNFSKAEFCKLYNIFQKSVNSFIEYSPENYIGDVYSFECNRTNKIILLDSPKNQDYITYKYILGNITKHSLHGNHITCMKKQNVLPVAKLLNTPDRKEN</sequence>
<dbReference type="Pfam" id="PF00975">
    <property type="entry name" value="Thioesterase"/>
    <property type="match status" value="1"/>
</dbReference>
<dbReference type="PROSITE" id="PS00455">
    <property type="entry name" value="AMP_BINDING"/>
    <property type="match status" value="1"/>
</dbReference>
<keyword evidence="4" id="KW-0597">Phosphoprotein</keyword>
<dbReference type="Proteomes" id="UP001224418">
    <property type="component" value="Unassembled WGS sequence"/>
</dbReference>
<feature type="domain" description="Carrier" evidence="7">
    <location>
        <begin position="1421"/>
        <end position="1503"/>
    </location>
</feature>
<dbReference type="SUPFAM" id="SSF53474">
    <property type="entry name" value="alpha/beta-Hydrolases"/>
    <property type="match status" value="1"/>
</dbReference>
<evidence type="ECO:0000256" key="5">
    <source>
        <dbReference type="ARBA" id="ARBA00022598"/>
    </source>
</evidence>
<dbReference type="InterPro" id="IPR029058">
    <property type="entry name" value="AB_hydrolase_fold"/>
</dbReference>
<evidence type="ECO:0000256" key="6">
    <source>
        <dbReference type="ARBA" id="ARBA00023194"/>
    </source>
</evidence>
<dbReference type="Gene3D" id="1.10.10.1830">
    <property type="entry name" value="Non-ribosomal peptide synthase, adenylation domain"/>
    <property type="match status" value="1"/>
</dbReference>
<dbReference type="InterPro" id="IPR042099">
    <property type="entry name" value="ANL_N_sf"/>
</dbReference>
<dbReference type="CDD" id="cd02440">
    <property type="entry name" value="AdoMet_MTases"/>
    <property type="match status" value="1"/>
</dbReference>
<evidence type="ECO:0000256" key="4">
    <source>
        <dbReference type="ARBA" id="ARBA00022553"/>
    </source>
</evidence>
<dbReference type="Gene3D" id="3.30.300.30">
    <property type="match status" value="2"/>
</dbReference>
<dbReference type="InterPro" id="IPR001031">
    <property type="entry name" value="Thioesterase"/>
</dbReference>
<dbReference type="Gene3D" id="1.10.1200.10">
    <property type="entry name" value="ACP-like"/>
    <property type="match status" value="1"/>
</dbReference>
<dbReference type="Gene3D" id="3.40.50.12780">
    <property type="entry name" value="N-terminal domain of ligase-like"/>
    <property type="match status" value="1"/>
</dbReference>
<gene>
    <name evidence="8" type="ORF">QOZ93_002425</name>
</gene>
<evidence type="ECO:0000313" key="9">
    <source>
        <dbReference type="Proteomes" id="UP001224418"/>
    </source>
</evidence>
<keyword evidence="6" id="KW-0045">Antibiotic biosynthesis</keyword>
<proteinExistence type="predicted"/>
<dbReference type="SUPFAM" id="SSF52777">
    <property type="entry name" value="CoA-dependent acyltransferases"/>
    <property type="match status" value="2"/>
</dbReference>
<comment type="cofactor">
    <cofactor evidence="1">
        <name>pantetheine 4'-phosphate</name>
        <dbReference type="ChEBI" id="CHEBI:47942"/>
    </cofactor>
</comment>
<organism evidence="8 9">
    <name type="scientific">Hathewaya limosa</name>
    <name type="common">Clostridium limosum</name>
    <dbReference type="NCBI Taxonomy" id="1536"/>
    <lineage>
        <taxon>Bacteria</taxon>
        <taxon>Bacillati</taxon>
        <taxon>Bacillota</taxon>
        <taxon>Clostridia</taxon>
        <taxon>Eubacteriales</taxon>
        <taxon>Clostridiaceae</taxon>
        <taxon>Hathewaya</taxon>
    </lineage>
</organism>
<evidence type="ECO:0000259" key="7">
    <source>
        <dbReference type="PROSITE" id="PS50075"/>
    </source>
</evidence>
<dbReference type="InterPro" id="IPR020845">
    <property type="entry name" value="AMP-binding_CS"/>
</dbReference>
<evidence type="ECO:0000256" key="1">
    <source>
        <dbReference type="ARBA" id="ARBA00001957"/>
    </source>
</evidence>
<dbReference type="InterPro" id="IPR057737">
    <property type="entry name" value="Condensation_MtbB-like"/>
</dbReference>
<dbReference type="SUPFAM" id="SSF53335">
    <property type="entry name" value="S-adenosyl-L-methionine-dependent methyltransferases"/>
    <property type="match status" value="1"/>
</dbReference>
<accession>A0ABU0JU95</accession>
<dbReference type="InterPro" id="IPR010071">
    <property type="entry name" value="AA_adenyl_dom"/>
</dbReference>
<dbReference type="InterPro" id="IPR023213">
    <property type="entry name" value="CAT-like_dom_sf"/>
</dbReference>
<dbReference type="Pfam" id="PF00550">
    <property type="entry name" value="PP-binding"/>
    <property type="match status" value="1"/>
</dbReference>
<dbReference type="Pfam" id="PF08242">
    <property type="entry name" value="Methyltransf_12"/>
    <property type="match status" value="1"/>
</dbReference>
<dbReference type="InterPro" id="IPR009081">
    <property type="entry name" value="PP-bd_ACP"/>
</dbReference>
<reference evidence="8 9" key="1">
    <citation type="submission" date="2023-07" db="EMBL/GenBank/DDBJ databases">
        <title>Genomic Encyclopedia of Type Strains, Phase IV (KMG-IV): sequencing the most valuable type-strain genomes for metagenomic binning, comparative biology and taxonomic classification.</title>
        <authorList>
            <person name="Goeker M."/>
        </authorList>
    </citation>
    <scope>NUCLEOTIDE SEQUENCE [LARGE SCALE GENOMIC DNA]</scope>
    <source>
        <strain evidence="8 9">DSM 1400</strain>
    </source>
</reference>
<dbReference type="PANTHER" id="PTHR45527">
    <property type="entry name" value="NONRIBOSOMAL PEPTIDE SYNTHETASE"/>
    <property type="match status" value="1"/>
</dbReference>
<dbReference type="InterPro" id="IPR001242">
    <property type="entry name" value="Condensation_dom"/>
</dbReference>
<dbReference type="InterPro" id="IPR006162">
    <property type="entry name" value="Ppantetheine_attach_site"/>
</dbReference>
<dbReference type="InterPro" id="IPR029063">
    <property type="entry name" value="SAM-dependent_MTases_sf"/>
</dbReference>
<dbReference type="Gene3D" id="3.40.50.150">
    <property type="entry name" value="Vaccinia Virus protein VP39"/>
    <property type="match status" value="1"/>
</dbReference>
<dbReference type="InterPro" id="IPR045851">
    <property type="entry name" value="AMP-bd_C_sf"/>
</dbReference>
<evidence type="ECO:0000313" key="8">
    <source>
        <dbReference type="EMBL" id="MDQ0480675.1"/>
    </source>
</evidence>
<keyword evidence="5" id="KW-0436">Ligase</keyword>
<dbReference type="InterPro" id="IPR044894">
    <property type="entry name" value="TubC_N_sf"/>
</dbReference>
<dbReference type="EMBL" id="JAUSWN010000025">
    <property type="protein sequence ID" value="MDQ0480675.1"/>
    <property type="molecule type" value="Genomic_DNA"/>
</dbReference>
<dbReference type="Pfam" id="PF00501">
    <property type="entry name" value="AMP-binding"/>
    <property type="match status" value="1"/>
</dbReference>
<dbReference type="Gene3D" id="3.30.559.10">
    <property type="entry name" value="Chloramphenicol acetyltransferase-like domain"/>
    <property type="match status" value="1"/>
</dbReference>
<dbReference type="InterPro" id="IPR013217">
    <property type="entry name" value="Methyltransf_12"/>
</dbReference>
<dbReference type="InterPro" id="IPR000873">
    <property type="entry name" value="AMP-dep_synth/lig_dom"/>
</dbReference>
<dbReference type="Pfam" id="PF00668">
    <property type="entry name" value="Condensation"/>
    <property type="match status" value="1"/>
</dbReference>
<dbReference type="Pfam" id="PF18563">
    <property type="entry name" value="TubC_N"/>
    <property type="match status" value="1"/>
</dbReference>
<dbReference type="SUPFAM" id="SSF56801">
    <property type="entry name" value="Acetyl-CoA synthetase-like"/>
    <property type="match status" value="1"/>
</dbReference>
<comment type="caution">
    <text evidence="8">The sequence shown here is derived from an EMBL/GenBank/DDBJ whole genome shotgun (WGS) entry which is preliminary data.</text>
</comment>
<dbReference type="InterPro" id="IPR036736">
    <property type="entry name" value="ACP-like_sf"/>
</dbReference>
<protein>
    <submittedName>
        <fullName evidence="8">Pyochelin synthetase</fullName>
    </submittedName>
</protein>
<dbReference type="InterPro" id="IPR041464">
    <property type="entry name" value="TubC_N"/>
</dbReference>
<name>A0ABU0JU95_HATLI</name>
<dbReference type="Gene3D" id="3.30.559.30">
    <property type="entry name" value="Nonribosomal peptide synthetase, condensation domain"/>
    <property type="match status" value="1"/>
</dbReference>